<evidence type="ECO:0000259" key="1">
    <source>
        <dbReference type="Pfam" id="PF24032"/>
    </source>
</evidence>
<dbReference type="Pfam" id="PF24032">
    <property type="entry name" value="YQBQ"/>
    <property type="match status" value="1"/>
</dbReference>
<dbReference type="InterPro" id="IPR056937">
    <property type="entry name" value="YqbQ/XkdQ"/>
</dbReference>
<reference evidence="2 3" key="1">
    <citation type="submission" date="2022-10" db="EMBL/GenBank/DDBJ databases">
        <title>Weissella fermenti sp. nov., isolated from fermented cabbage.</title>
        <authorList>
            <person name="Lee J.K."/>
            <person name="Baek J.H."/>
            <person name="Choi D.G."/>
            <person name="Kim J.M."/>
            <person name="Jeon C.O."/>
        </authorList>
    </citation>
    <scope>NUCLEOTIDE SEQUENCE [LARGE SCALE GENOMIC DNA]</scope>
    <source>
        <strain evidence="2 3">KACC 18534</strain>
    </source>
</reference>
<name>A0ABT3E446_9LACO</name>
<evidence type="ECO:0000313" key="2">
    <source>
        <dbReference type="EMBL" id="MCW0953183.1"/>
    </source>
</evidence>
<dbReference type="EMBL" id="JAOZFE010000003">
    <property type="protein sequence ID" value="MCW0953183.1"/>
    <property type="molecule type" value="Genomic_DNA"/>
</dbReference>
<protein>
    <recommendedName>
        <fullName evidence="1">YqbQ/XkdQ domain-containing protein</fullName>
    </recommendedName>
</protein>
<dbReference type="Proteomes" id="UP001526225">
    <property type="component" value="Unassembled WGS sequence"/>
</dbReference>
<sequence length="332" mass="38375">MAVTHFTMESRTKRWDVAPLATEIVWETDVNFSAGSLKFKLLEVDEGFVPQNGDKVEFKWDGMKIFKGRVFEVDYSSKEVFTVTAFDNLRYLKNQDMIVWRIGKIGERFSKIMRSIGGISYKNLSKSKINLIEEIQDGQTHFDRLSEWAKEVKRREGLRVFLRDVYGSVQLVAEEVTWDKFLVIGDKELATGWNYTRSVDETANIIKLVRETKDKKQRSVYTTKSASSSKSIDRYGPLQIVEKADDKLNDAQMERLVNRRLKEKNVEDKTFSITAIGTMEASSGLGMRAGERFYIDIQSLRDIGIGTRRMFATKVTHYFGPNWTMDIEMELD</sequence>
<dbReference type="RefSeq" id="WP_213409605.1">
    <property type="nucleotide sequence ID" value="NZ_CP074441.1"/>
</dbReference>
<keyword evidence="3" id="KW-1185">Reference proteome</keyword>
<gene>
    <name evidence="2" type="ORF">OIT44_03730</name>
</gene>
<comment type="caution">
    <text evidence="2">The sequence shown here is derived from an EMBL/GenBank/DDBJ whole genome shotgun (WGS) entry which is preliminary data.</text>
</comment>
<feature type="domain" description="YqbQ/XkdQ" evidence="1">
    <location>
        <begin position="24"/>
        <end position="329"/>
    </location>
</feature>
<organism evidence="2 3">
    <name type="scientific">Weissella ceti</name>
    <dbReference type="NCBI Taxonomy" id="759620"/>
    <lineage>
        <taxon>Bacteria</taxon>
        <taxon>Bacillati</taxon>
        <taxon>Bacillota</taxon>
        <taxon>Bacilli</taxon>
        <taxon>Lactobacillales</taxon>
        <taxon>Lactobacillaceae</taxon>
        <taxon>Weissella</taxon>
    </lineage>
</organism>
<proteinExistence type="predicted"/>
<evidence type="ECO:0000313" key="3">
    <source>
        <dbReference type="Proteomes" id="UP001526225"/>
    </source>
</evidence>
<accession>A0ABT3E446</accession>